<dbReference type="PANTHER" id="PTHR46628">
    <property type="entry name" value="PIRNA BIOGENESIS PROTEIN EXD1"/>
    <property type="match status" value="1"/>
</dbReference>
<evidence type="ECO:0000259" key="2">
    <source>
        <dbReference type="SMART" id="SM00474"/>
    </source>
</evidence>
<feature type="domain" description="3'-5' exonuclease" evidence="2">
    <location>
        <begin position="84"/>
        <end position="270"/>
    </location>
</feature>
<dbReference type="CDD" id="cd06148">
    <property type="entry name" value="Egl_like_exo"/>
    <property type="match status" value="1"/>
</dbReference>
<evidence type="ECO:0000313" key="4">
    <source>
        <dbReference type="Proteomes" id="UP000694392"/>
    </source>
</evidence>
<dbReference type="Pfam" id="PF01612">
    <property type="entry name" value="DNA_pol_A_exo1"/>
    <property type="match status" value="1"/>
</dbReference>
<reference evidence="3" key="2">
    <citation type="submission" date="2025-09" db="UniProtKB">
        <authorList>
            <consortium name="Ensembl"/>
        </authorList>
    </citation>
    <scope>IDENTIFICATION</scope>
</reference>
<dbReference type="GO" id="GO:0034587">
    <property type="term" value="P:piRNA processing"/>
    <property type="evidence" value="ECO:0007669"/>
    <property type="project" value="Ensembl"/>
</dbReference>
<dbReference type="GO" id="GO:0003676">
    <property type="term" value="F:nucleic acid binding"/>
    <property type="evidence" value="ECO:0007669"/>
    <property type="project" value="InterPro"/>
</dbReference>
<dbReference type="AlphaFoldDB" id="A0A8D0L288"/>
<feature type="region of interest" description="Disordered" evidence="1">
    <location>
        <begin position="338"/>
        <end position="358"/>
    </location>
</feature>
<dbReference type="Gene3D" id="3.30.420.10">
    <property type="entry name" value="Ribonuclease H-like superfamily/Ribonuclease H"/>
    <property type="match status" value="1"/>
</dbReference>
<protein>
    <submittedName>
        <fullName evidence="3">Exonuclease 3'-5' domain containing 1</fullName>
    </submittedName>
</protein>
<dbReference type="Ensembl" id="ENSSPUT00000002381.1">
    <property type="protein sequence ID" value="ENSSPUP00000002247.1"/>
    <property type="gene ID" value="ENSSPUG00000001716.1"/>
</dbReference>
<sequence>MDPSNDYQFLNEILGKTVKITLKCGIFQGVLQHVDASRSIVLNRVKNLENGRSVPGAKMFFGYEIVNGEDFLSSAQKGWGHGCFCMVNTLKGLMLHIKKQNVFSVAAEGVHLCRHGKLCWLQVATRTRVFLFDIFLLGARVFKNGLQMALEDKKILKVIHDCRWLSDCLSHQYGIVLSNVFDTQVADVVHFSRETGGFLPHCISTLQECLMRHLKMPSRWVSFMELRQSAVQKNPEIWFVRPLPSALLKVLALETLYLLPLRLFLLDEMMSDFTTFVDGYLNAYREGSADQLGSTESSCIALPQELHQLADFQTLRRERALQTYEINEEGFLVRPSVESKGTDAAMKERKQGNDNGSIPSERASLCKTSSAGFVHLQDPFGHENYSQQDNKVYCWDSSQAGIGSRNSVSEIVAEASQVTWKEPPICRPQMKGTLSLQEERLLLMRDKAVDLPCSKQTPTFSFPAPKQSSSFQNSFHAVRLPSPSVLSPCQSLDSTGLQQKHSSQATAGYSSRFPVMPEREGTSTVRFAFPPHFGCRMPTLRPSIK</sequence>
<dbReference type="Proteomes" id="UP000694392">
    <property type="component" value="Unplaced"/>
</dbReference>
<organism evidence="3 4">
    <name type="scientific">Sphenodon punctatus</name>
    <name type="common">Tuatara</name>
    <name type="synonym">Hatteria punctata</name>
    <dbReference type="NCBI Taxonomy" id="8508"/>
    <lineage>
        <taxon>Eukaryota</taxon>
        <taxon>Metazoa</taxon>
        <taxon>Chordata</taxon>
        <taxon>Craniata</taxon>
        <taxon>Vertebrata</taxon>
        <taxon>Euteleostomi</taxon>
        <taxon>Lepidosauria</taxon>
        <taxon>Sphenodontia</taxon>
        <taxon>Sphenodontidae</taxon>
        <taxon>Sphenodon</taxon>
    </lineage>
</organism>
<dbReference type="InterPro" id="IPR052144">
    <property type="entry name" value="piRNA_biogenesis_EXD1"/>
</dbReference>
<keyword evidence="4" id="KW-1185">Reference proteome</keyword>
<feature type="region of interest" description="Disordered" evidence="1">
    <location>
        <begin position="489"/>
        <end position="508"/>
    </location>
</feature>
<evidence type="ECO:0000256" key="1">
    <source>
        <dbReference type="SAM" id="MobiDB-lite"/>
    </source>
</evidence>
<accession>A0A8D0L288</accession>
<reference evidence="3" key="1">
    <citation type="submission" date="2025-08" db="UniProtKB">
        <authorList>
            <consortium name="Ensembl"/>
        </authorList>
    </citation>
    <scope>IDENTIFICATION</scope>
</reference>
<gene>
    <name evidence="3" type="primary">EXD1</name>
</gene>
<dbReference type="InterPro" id="IPR036397">
    <property type="entry name" value="RNaseH_sf"/>
</dbReference>
<dbReference type="SUPFAM" id="SSF53098">
    <property type="entry name" value="Ribonuclease H-like"/>
    <property type="match status" value="1"/>
</dbReference>
<dbReference type="InterPro" id="IPR012337">
    <property type="entry name" value="RNaseH-like_sf"/>
</dbReference>
<name>A0A8D0L288_SPHPU</name>
<dbReference type="PANTHER" id="PTHR46628:SF1">
    <property type="entry name" value="PIRNA BIOGENESIS PROTEIN EXD1"/>
    <property type="match status" value="1"/>
</dbReference>
<dbReference type="SMART" id="SM00474">
    <property type="entry name" value="35EXOc"/>
    <property type="match status" value="1"/>
</dbReference>
<proteinExistence type="predicted"/>
<dbReference type="InterPro" id="IPR002562">
    <property type="entry name" value="3'-5'_exonuclease_dom"/>
</dbReference>
<dbReference type="GeneTree" id="ENSGT00390000003581"/>
<dbReference type="GO" id="GO:1990923">
    <property type="term" value="C:PET complex"/>
    <property type="evidence" value="ECO:0007669"/>
    <property type="project" value="Ensembl"/>
</dbReference>
<dbReference type="GO" id="GO:0008408">
    <property type="term" value="F:3'-5' exonuclease activity"/>
    <property type="evidence" value="ECO:0007669"/>
    <property type="project" value="InterPro"/>
</dbReference>
<evidence type="ECO:0000313" key="3">
    <source>
        <dbReference type="Ensembl" id="ENSSPUP00000002247.1"/>
    </source>
</evidence>